<evidence type="ECO:0000313" key="1">
    <source>
        <dbReference type="EMBL" id="GMS83683.1"/>
    </source>
</evidence>
<keyword evidence="2" id="KW-1185">Reference proteome</keyword>
<feature type="non-terminal residue" evidence="1">
    <location>
        <position position="1"/>
    </location>
</feature>
<proteinExistence type="predicted"/>
<dbReference type="EMBL" id="BTSX01000002">
    <property type="protein sequence ID" value="GMS83683.1"/>
    <property type="molecule type" value="Genomic_DNA"/>
</dbReference>
<sequence length="95" mass="11305">HEQLLEFDVIIDDIQTSIHRPVFLQYAHQLLEIFQSRSNHNFRVSVNFPTDESFEEKREVEQVAEFSHNFAKSRSVLLWGFRAHSGRKMRRTSSD</sequence>
<accession>A0AAV5SSX6</accession>
<dbReference type="AlphaFoldDB" id="A0AAV5SSX6"/>
<dbReference type="Proteomes" id="UP001432027">
    <property type="component" value="Unassembled WGS sequence"/>
</dbReference>
<protein>
    <submittedName>
        <fullName evidence="1">Uncharacterized protein</fullName>
    </submittedName>
</protein>
<feature type="non-terminal residue" evidence="1">
    <location>
        <position position="95"/>
    </location>
</feature>
<evidence type="ECO:0000313" key="2">
    <source>
        <dbReference type="Proteomes" id="UP001432027"/>
    </source>
</evidence>
<gene>
    <name evidence="1" type="ORF">PENTCL1PPCAC_5858</name>
</gene>
<reference evidence="1" key="1">
    <citation type="submission" date="2023-10" db="EMBL/GenBank/DDBJ databases">
        <title>Genome assembly of Pristionchus species.</title>
        <authorList>
            <person name="Yoshida K."/>
            <person name="Sommer R.J."/>
        </authorList>
    </citation>
    <scope>NUCLEOTIDE SEQUENCE</scope>
    <source>
        <strain evidence="1">RS0144</strain>
    </source>
</reference>
<name>A0AAV5SSX6_9BILA</name>
<organism evidence="1 2">
    <name type="scientific">Pristionchus entomophagus</name>
    <dbReference type="NCBI Taxonomy" id="358040"/>
    <lineage>
        <taxon>Eukaryota</taxon>
        <taxon>Metazoa</taxon>
        <taxon>Ecdysozoa</taxon>
        <taxon>Nematoda</taxon>
        <taxon>Chromadorea</taxon>
        <taxon>Rhabditida</taxon>
        <taxon>Rhabditina</taxon>
        <taxon>Diplogasteromorpha</taxon>
        <taxon>Diplogasteroidea</taxon>
        <taxon>Neodiplogasteridae</taxon>
        <taxon>Pristionchus</taxon>
    </lineage>
</organism>
<comment type="caution">
    <text evidence="1">The sequence shown here is derived from an EMBL/GenBank/DDBJ whole genome shotgun (WGS) entry which is preliminary data.</text>
</comment>